<evidence type="ECO:0000313" key="1">
    <source>
        <dbReference type="EMBL" id="MEV0974214.1"/>
    </source>
</evidence>
<comment type="caution">
    <text evidence="1">The sequence shown here is derived from an EMBL/GenBank/DDBJ whole genome shotgun (WGS) entry which is preliminary data.</text>
</comment>
<evidence type="ECO:0000313" key="2">
    <source>
        <dbReference type="Proteomes" id="UP001551675"/>
    </source>
</evidence>
<name>A0ABV3GRE5_MICGL</name>
<proteinExistence type="predicted"/>
<dbReference type="RefSeq" id="WP_061254758.1">
    <property type="nucleotide sequence ID" value="NZ_JBFALK010000028.1"/>
</dbReference>
<keyword evidence="2" id="KW-1185">Reference proteome</keyword>
<dbReference type="Proteomes" id="UP001551675">
    <property type="component" value="Unassembled WGS sequence"/>
</dbReference>
<organism evidence="1 2">
    <name type="scientific">Microtetraspora glauca</name>
    <dbReference type="NCBI Taxonomy" id="1996"/>
    <lineage>
        <taxon>Bacteria</taxon>
        <taxon>Bacillati</taxon>
        <taxon>Actinomycetota</taxon>
        <taxon>Actinomycetes</taxon>
        <taxon>Streptosporangiales</taxon>
        <taxon>Streptosporangiaceae</taxon>
        <taxon>Microtetraspora</taxon>
    </lineage>
</organism>
<dbReference type="InterPro" id="IPR014543">
    <property type="entry name" value="UCP028291"/>
</dbReference>
<sequence length="93" mass="10063">MATSIAYVATDAAARYAKQLASHLGRKSEAEELPDGGYRLIFSAGEGVLTPEADRLVMRASAADAESLGVVQDVLGRHLERFGQRNELTVTWE</sequence>
<dbReference type="Pfam" id="PF09981">
    <property type="entry name" value="DUF2218"/>
    <property type="match status" value="1"/>
</dbReference>
<protein>
    <submittedName>
        <fullName evidence="1">DUF2218 domain-containing protein</fullName>
    </submittedName>
</protein>
<reference evidence="1 2" key="1">
    <citation type="submission" date="2024-06" db="EMBL/GenBank/DDBJ databases">
        <title>The Natural Products Discovery Center: Release of the First 8490 Sequenced Strains for Exploring Actinobacteria Biosynthetic Diversity.</title>
        <authorList>
            <person name="Kalkreuter E."/>
            <person name="Kautsar S.A."/>
            <person name="Yang D."/>
            <person name="Bader C.D."/>
            <person name="Teijaro C.N."/>
            <person name="Fluegel L."/>
            <person name="Davis C.M."/>
            <person name="Simpson J.R."/>
            <person name="Lauterbach L."/>
            <person name="Steele A.D."/>
            <person name="Gui C."/>
            <person name="Meng S."/>
            <person name="Li G."/>
            <person name="Viehrig K."/>
            <person name="Ye F."/>
            <person name="Su P."/>
            <person name="Kiefer A.F."/>
            <person name="Nichols A."/>
            <person name="Cepeda A.J."/>
            <person name="Yan W."/>
            <person name="Fan B."/>
            <person name="Jiang Y."/>
            <person name="Adhikari A."/>
            <person name="Zheng C.-J."/>
            <person name="Schuster L."/>
            <person name="Cowan T.M."/>
            <person name="Smanski M.J."/>
            <person name="Chevrette M.G."/>
            <person name="De Carvalho L.P.S."/>
            <person name="Shen B."/>
        </authorList>
    </citation>
    <scope>NUCLEOTIDE SEQUENCE [LARGE SCALE GENOMIC DNA]</scope>
    <source>
        <strain evidence="1 2">NPDC050100</strain>
    </source>
</reference>
<gene>
    <name evidence="1" type="ORF">AB0I59_36945</name>
</gene>
<dbReference type="Gene3D" id="3.30.310.50">
    <property type="entry name" value="Alpha-D-phosphohexomutase, C-terminal domain"/>
    <property type="match status" value="1"/>
</dbReference>
<dbReference type="EMBL" id="JBFALK010000028">
    <property type="protein sequence ID" value="MEV0974214.1"/>
    <property type="molecule type" value="Genomic_DNA"/>
</dbReference>
<accession>A0ABV3GRE5</accession>